<dbReference type="EMBL" id="OX451738">
    <property type="protein sequence ID" value="CAI8604648.1"/>
    <property type="molecule type" value="Genomic_DNA"/>
</dbReference>
<feature type="region of interest" description="Disordered" evidence="1">
    <location>
        <begin position="34"/>
        <end position="65"/>
    </location>
</feature>
<evidence type="ECO:0000313" key="3">
    <source>
        <dbReference type="Proteomes" id="UP001157006"/>
    </source>
</evidence>
<sequence>MKQQKKLKPSSLISSLTISDSISAVPLKVSSQDLGANVHGVSGPSVATRKSKKDEDQGEIGDNQLRNGGVFWCLLQSEVTNETKRNPILAAIPSGLVYELF</sequence>
<gene>
    <name evidence="2" type="ORF">VFH_III143440</name>
</gene>
<evidence type="ECO:0000313" key="2">
    <source>
        <dbReference type="EMBL" id="CAI8604648.1"/>
    </source>
</evidence>
<proteinExistence type="predicted"/>
<name>A0AAV1A656_VICFA</name>
<keyword evidence="3" id="KW-1185">Reference proteome</keyword>
<dbReference type="AlphaFoldDB" id="A0AAV1A656"/>
<protein>
    <submittedName>
        <fullName evidence="2">Uncharacterized protein</fullName>
    </submittedName>
</protein>
<reference evidence="2 3" key="1">
    <citation type="submission" date="2023-01" db="EMBL/GenBank/DDBJ databases">
        <authorList>
            <person name="Kreplak J."/>
        </authorList>
    </citation>
    <scope>NUCLEOTIDE SEQUENCE [LARGE SCALE GENOMIC DNA]</scope>
</reference>
<dbReference type="Proteomes" id="UP001157006">
    <property type="component" value="Chromosome 3"/>
</dbReference>
<evidence type="ECO:0000256" key="1">
    <source>
        <dbReference type="SAM" id="MobiDB-lite"/>
    </source>
</evidence>
<organism evidence="2 3">
    <name type="scientific">Vicia faba</name>
    <name type="common">Broad bean</name>
    <name type="synonym">Faba vulgaris</name>
    <dbReference type="NCBI Taxonomy" id="3906"/>
    <lineage>
        <taxon>Eukaryota</taxon>
        <taxon>Viridiplantae</taxon>
        <taxon>Streptophyta</taxon>
        <taxon>Embryophyta</taxon>
        <taxon>Tracheophyta</taxon>
        <taxon>Spermatophyta</taxon>
        <taxon>Magnoliopsida</taxon>
        <taxon>eudicotyledons</taxon>
        <taxon>Gunneridae</taxon>
        <taxon>Pentapetalae</taxon>
        <taxon>rosids</taxon>
        <taxon>fabids</taxon>
        <taxon>Fabales</taxon>
        <taxon>Fabaceae</taxon>
        <taxon>Papilionoideae</taxon>
        <taxon>50 kb inversion clade</taxon>
        <taxon>NPAAA clade</taxon>
        <taxon>Hologalegina</taxon>
        <taxon>IRL clade</taxon>
        <taxon>Fabeae</taxon>
        <taxon>Vicia</taxon>
    </lineage>
</organism>
<accession>A0AAV1A656</accession>